<accession>A0A6N3F3E7</accession>
<gene>
    <name evidence="2" type="ORF">CPLFYP93_02370</name>
</gene>
<organism evidence="2">
    <name type="scientific">Clostridium paraputrificum</name>
    <dbReference type="NCBI Taxonomy" id="29363"/>
    <lineage>
        <taxon>Bacteria</taxon>
        <taxon>Bacillati</taxon>
        <taxon>Bacillota</taxon>
        <taxon>Clostridia</taxon>
        <taxon>Eubacteriales</taxon>
        <taxon>Clostridiaceae</taxon>
        <taxon>Clostridium</taxon>
    </lineage>
</organism>
<keyword evidence="1" id="KW-0812">Transmembrane</keyword>
<keyword evidence="1" id="KW-0472">Membrane</keyword>
<sequence length="42" mass="5064">MDKRNKNNEQVVSRHILMTYINFGLFTLLPSVIFWVLVKWLV</sequence>
<keyword evidence="1" id="KW-1133">Transmembrane helix</keyword>
<dbReference type="RefSeq" id="WP_421757281.1">
    <property type="nucleotide sequence ID" value="NZ_CACRTV010000057.1"/>
</dbReference>
<name>A0A6N3F3E7_9CLOT</name>
<dbReference type="EMBL" id="CACRTV010000057">
    <property type="protein sequence ID" value="VYU46492.1"/>
    <property type="molecule type" value="Genomic_DNA"/>
</dbReference>
<evidence type="ECO:0000256" key="1">
    <source>
        <dbReference type="SAM" id="Phobius"/>
    </source>
</evidence>
<reference evidence="2" key="1">
    <citation type="submission" date="2019-11" db="EMBL/GenBank/DDBJ databases">
        <authorList>
            <person name="Feng L."/>
        </authorList>
    </citation>
    <scope>NUCLEOTIDE SEQUENCE</scope>
    <source>
        <strain evidence="2">CParaputrificumLFYP93</strain>
    </source>
</reference>
<proteinExistence type="predicted"/>
<evidence type="ECO:0000313" key="2">
    <source>
        <dbReference type="EMBL" id="VYU46492.1"/>
    </source>
</evidence>
<protein>
    <submittedName>
        <fullName evidence="2">Uncharacterized protein</fullName>
    </submittedName>
</protein>
<feature type="transmembrane region" description="Helical" evidence="1">
    <location>
        <begin position="20"/>
        <end position="38"/>
    </location>
</feature>
<dbReference type="AlphaFoldDB" id="A0A6N3F3E7"/>